<protein>
    <submittedName>
        <fullName evidence="5">Uncharacterized protein</fullName>
    </submittedName>
</protein>
<feature type="compositionally biased region" description="Gly residues" evidence="2">
    <location>
        <begin position="558"/>
        <end position="574"/>
    </location>
</feature>
<keyword evidence="1" id="KW-0378">Hydrolase</keyword>
<dbReference type="EMBL" id="HBIR01029102">
    <property type="protein sequence ID" value="CAE0557626.1"/>
    <property type="molecule type" value="Transcribed_RNA"/>
</dbReference>
<proteinExistence type="predicted"/>
<organism evidence="5">
    <name type="scientific">Emiliania huxleyi</name>
    <name type="common">Coccolithophore</name>
    <name type="synonym">Pontosphaera huxleyi</name>
    <dbReference type="NCBI Taxonomy" id="2903"/>
    <lineage>
        <taxon>Eukaryota</taxon>
        <taxon>Haptista</taxon>
        <taxon>Haptophyta</taxon>
        <taxon>Prymnesiophyceae</taxon>
        <taxon>Isochrysidales</taxon>
        <taxon>Noelaerhabdaceae</taxon>
        <taxon>Emiliania</taxon>
    </lineage>
</organism>
<dbReference type="GO" id="GO:0005524">
    <property type="term" value="F:ATP binding"/>
    <property type="evidence" value="ECO:0007669"/>
    <property type="project" value="InterPro"/>
</dbReference>
<dbReference type="InterPro" id="IPR014001">
    <property type="entry name" value="Helicase_ATP-bd"/>
</dbReference>
<evidence type="ECO:0000259" key="3">
    <source>
        <dbReference type="PROSITE" id="PS51192"/>
    </source>
</evidence>
<dbReference type="SMART" id="SM00490">
    <property type="entry name" value="HELICc"/>
    <property type="match status" value="1"/>
</dbReference>
<sequence length="605" mass="63030">MGLGKTLQTLCILAASRHDELQRPQPRPSLVVCPATLVSHWRGEAARYVGELLEAIEYAGPPAKRAAMRPRLPAAALVVVSYETLRSDAAPLSAVSWDYLVLDEGHVIKNGSSKVARAAKSLRGSHRLLLSGTPIQNDALELWSLFDFLMPGYLGQRRHFHSQYVKPISASYGASAGDVAHTAGEAALKRLHRQVLPFCLRRTKAAVLQDLPPKVIADRLVPLSAVQQLLYCAFAQSPAQGGVRRAIDKAAEGGGRRRGGCGRGGGGGSGDGGGGGGGDGSSEGGGGGEGAATVLHALQYLRKVCNHPLLVLDEAHPLRAQCEAAAAAEGCTLHSLAVAPKLEALRQLLAECGIGAADASAAESAAAAADDAALAGGGGGAAALAAHRALVFAQSASMLDRVEADLLAAHLPSVSHVRLDGRVAVARRGELVERFNSDRSIDLMLLTTAVGGLGLNLTSADTVIFLDHDWNPMRDMQAMDRAHRLGQKRSVSVFRLISRGTLEEKIMSLQRFKTHVAGAVVNAENASLQSMSTEEVLDLFELSPATTAAGAAPSAQASGGGEGGGGRGDGGSGGLQSLLSNVGSLWGSEEYEEEYDLDEFLDQLS</sequence>
<dbReference type="SMART" id="SM00487">
    <property type="entry name" value="DEXDc"/>
    <property type="match status" value="1"/>
</dbReference>
<evidence type="ECO:0000256" key="1">
    <source>
        <dbReference type="ARBA" id="ARBA00022801"/>
    </source>
</evidence>
<dbReference type="Gene3D" id="3.40.50.300">
    <property type="entry name" value="P-loop containing nucleotide triphosphate hydrolases"/>
    <property type="match status" value="1"/>
</dbReference>
<feature type="region of interest" description="Disordered" evidence="2">
    <location>
        <begin position="550"/>
        <end position="576"/>
    </location>
</feature>
<accession>A0A7S3SKK3</accession>
<dbReference type="GO" id="GO:0017025">
    <property type="term" value="F:TBP-class protein binding"/>
    <property type="evidence" value="ECO:0007669"/>
    <property type="project" value="InterPro"/>
</dbReference>
<dbReference type="AlphaFoldDB" id="A0A7S3SKK3"/>
<dbReference type="SUPFAM" id="SSF52540">
    <property type="entry name" value="P-loop containing nucleoside triphosphate hydrolases"/>
    <property type="match status" value="2"/>
</dbReference>
<dbReference type="PANTHER" id="PTHR36498:SF1">
    <property type="entry name" value="TATA-BINDING PROTEIN-ASSOCIATED FACTOR 172"/>
    <property type="match status" value="1"/>
</dbReference>
<dbReference type="InterPro" id="IPR044972">
    <property type="entry name" value="Mot1"/>
</dbReference>
<evidence type="ECO:0000313" key="5">
    <source>
        <dbReference type="EMBL" id="CAE0557626.1"/>
    </source>
</evidence>
<feature type="compositionally biased region" description="Gly residues" evidence="2">
    <location>
        <begin position="261"/>
        <end position="288"/>
    </location>
</feature>
<dbReference type="PROSITE" id="PS51194">
    <property type="entry name" value="HELICASE_CTER"/>
    <property type="match status" value="1"/>
</dbReference>
<dbReference type="GO" id="GO:0003677">
    <property type="term" value="F:DNA binding"/>
    <property type="evidence" value="ECO:0007669"/>
    <property type="project" value="InterPro"/>
</dbReference>
<dbReference type="InterPro" id="IPR001650">
    <property type="entry name" value="Helicase_C-like"/>
</dbReference>
<gene>
    <name evidence="5" type="ORF">EHUX00137_LOCUS22501</name>
</gene>
<dbReference type="Pfam" id="PF00176">
    <property type="entry name" value="SNF2-rel_dom"/>
    <property type="match status" value="1"/>
</dbReference>
<name>A0A7S3SKK3_EMIHU</name>
<feature type="domain" description="Helicase C-terminal" evidence="4">
    <location>
        <begin position="379"/>
        <end position="527"/>
    </location>
</feature>
<evidence type="ECO:0000256" key="2">
    <source>
        <dbReference type="SAM" id="MobiDB-lite"/>
    </source>
</evidence>
<dbReference type="GO" id="GO:0016887">
    <property type="term" value="F:ATP hydrolysis activity"/>
    <property type="evidence" value="ECO:0007669"/>
    <property type="project" value="InterPro"/>
</dbReference>
<dbReference type="PANTHER" id="PTHR36498">
    <property type="entry name" value="TATA-BINDING PROTEIN-ASSOCIATED FACTOR 172"/>
    <property type="match status" value="1"/>
</dbReference>
<dbReference type="CDD" id="cd18793">
    <property type="entry name" value="SF2_C_SNF"/>
    <property type="match status" value="1"/>
</dbReference>
<dbReference type="PROSITE" id="PS51192">
    <property type="entry name" value="HELICASE_ATP_BIND_1"/>
    <property type="match status" value="1"/>
</dbReference>
<dbReference type="Pfam" id="PF00271">
    <property type="entry name" value="Helicase_C"/>
    <property type="match status" value="1"/>
</dbReference>
<dbReference type="InterPro" id="IPR000330">
    <property type="entry name" value="SNF2_N"/>
</dbReference>
<dbReference type="Gene3D" id="3.40.50.10810">
    <property type="entry name" value="Tandem AAA-ATPase domain"/>
    <property type="match status" value="1"/>
</dbReference>
<dbReference type="InterPro" id="IPR038718">
    <property type="entry name" value="SNF2-like_sf"/>
</dbReference>
<dbReference type="InterPro" id="IPR027417">
    <property type="entry name" value="P-loop_NTPase"/>
</dbReference>
<feature type="domain" description="Helicase ATP-binding" evidence="3">
    <location>
        <begin position="1"/>
        <end position="152"/>
    </location>
</feature>
<reference evidence="5" key="1">
    <citation type="submission" date="2021-01" db="EMBL/GenBank/DDBJ databases">
        <authorList>
            <person name="Corre E."/>
            <person name="Pelletier E."/>
            <person name="Niang G."/>
            <person name="Scheremetjew M."/>
            <person name="Finn R."/>
            <person name="Kale V."/>
            <person name="Holt S."/>
            <person name="Cochrane G."/>
            <person name="Meng A."/>
            <person name="Brown T."/>
            <person name="Cohen L."/>
        </authorList>
    </citation>
    <scope>NUCLEOTIDE SEQUENCE</scope>
    <source>
        <strain evidence="5">379</strain>
    </source>
</reference>
<dbReference type="InterPro" id="IPR049730">
    <property type="entry name" value="SNF2/RAD54-like_C"/>
</dbReference>
<evidence type="ECO:0000259" key="4">
    <source>
        <dbReference type="PROSITE" id="PS51194"/>
    </source>
</evidence>
<feature type="region of interest" description="Disordered" evidence="2">
    <location>
        <begin position="251"/>
        <end position="288"/>
    </location>
</feature>